<sequence>MSNIRKYAFDTEFSPEGEIMREPSKRITPEQVQAANADAYEKGKNDAVAQAERRIAAALEAIADATSAVLTRLDAESHAMRTEAARIALAAAQKIAGAALDSYGIERVVQAVEAAMDGLRHQPRLVVKLPADMVEQLKPRITLMCETHAYASAILVRADPGLKNGAVVIDWSDGVIALDPADAARRIEELIEAALAANEAH</sequence>
<reference evidence="3 4" key="1">
    <citation type="submission" date="2015-11" db="EMBL/GenBank/DDBJ databases">
        <title>Whole-Genome Sequence of Candidatus Oderbacter manganicum from the National Park Lower Oder Valley, Germany.</title>
        <authorList>
            <person name="Braun B."/>
            <person name="Liere K."/>
            <person name="Szewzyk U."/>
        </authorList>
    </citation>
    <scope>NUCLEOTIDE SEQUENCE [LARGE SCALE GENOMIC DNA]</scope>
    <source>
        <strain evidence="3 4">OTSz_A_272</strain>
    </source>
</reference>
<dbReference type="EMBL" id="CP013244">
    <property type="protein sequence ID" value="ANP46684.1"/>
    <property type="molecule type" value="Genomic_DNA"/>
</dbReference>
<dbReference type="Proteomes" id="UP000092498">
    <property type="component" value="Chromosome"/>
</dbReference>
<evidence type="ECO:0000313" key="3">
    <source>
        <dbReference type="EMBL" id="ANP46684.1"/>
    </source>
</evidence>
<dbReference type="PANTHER" id="PTHR34982:SF1">
    <property type="entry name" value="FLAGELLAR ASSEMBLY PROTEIN FLIH"/>
    <property type="match status" value="1"/>
</dbReference>
<dbReference type="InParanoid" id="A0A1B1AJE5"/>
<evidence type="ECO:0000256" key="1">
    <source>
        <dbReference type="ARBA" id="ARBA00022448"/>
    </source>
</evidence>
<dbReference type="RefSeq" id="WP_066772026.1">
    <property type="nucleotide sequence ID" value="NZ_CP013244.1"/>
</dbReference>
<accession>A0A1B1AJE5</accession>
<dbReference type="STRING" id="1759059.ATE48_12540"/>
<dbReference type="GO" id="GO:0015031">
    <property type="term" value="P:protein transport"/>
    <property type="evidence" value="ECO:0007669"/>
    <property type="project" value="UniProtKB-KW"/>
</dbReference>
<evidence type="ECO:0000313" key="4">
    <source>
        <dbReference type="Proteomes" id="UP000092498"/>
    </source>
</evidence>
<protein>
    <submittedName>
        <fullName evidence="3">Uncharacterized protein</fullName>
    </submittedName>
</protein>
<evidence type="ECO:0000256" key="2">
    <source>
        <dbReference type="ARBA" id="ARBA00022927"/>
    </source>
</evidence>
<dbReference type="AlphaFoldDB" id="A0A1B1AJE5"/>
<dbReference type="KEGG" id="cbot:ATE48_12540"/>
<proteinExistence type="predicted"/>
<dbReference type="OrthoDB" id="7173054at2"/>
<gene>
    <name evidence="3" type="ORF">ATE48_12540</name>
</gene>
<keyword evidence="2" id="KW-0653">Protein transport</keyword>
<organism evidence="3 4">
    <name type="scientific">Candidatus Viadribacter manganicus</name>
    <dbReference type="NCBI Taxonomy" id="1759059"/>
    <lineage>
        <taxon>Bacteria</taxon>
        <taxon>Pseudomonadati</taxon>
        <taxon>Pseudomonadota</taxon>
        <taxon>Alphaproteobacteria</taxon>
        <taxon>Hyphomonadales</taxon>
        <taxon>Hyphomonadaceae</taxon>
        <taxon>Candidatus Viadribacter</taxon>
    </lineage>
</organism>
<dbReference type="InterPro" id="IPR051472">
    <property type="entry name" value="T3SS_Stator/FliH"/>
</dbReference>
<keyword evidence="1" id="KW-0813">Transport</keyword>
<name>A0A1B1AJE5_9PROT</name>
<dbReference type="PANTHER" id="PTHR34982">
    <property type="entry name" value="YOP PROTEINS TRANSLOCATION PROTEIN L"/>
    <property type="match status" value="1"/>
</dbReference>
<dbReference type="GO" id="GO:0005829">
    <property type="term" value="C:cytosol"/>
    <property type="evidence" value="ECO:0007669"/>
    <property type="project" value="TreeGrafter"/>
</dbReference>
<keyword evidence="4" id="KW-1185">Reference proteome</keyword>